<keyword evidence="3 5" id="KW-0732">Signal</keyword>
<keyword evidence="2" id="KW-0813">Transport</keyword>
<keyword evidence="4" id="KW-0029">Amino-acid transport</keyword>
<name>A0A8J2TZ35_9MICO</name>
<dbReference type="GO" id="GO:0006865">
    <property type="term" value="P:amino acid transport"/>
    <property type="evidence" value="ECO:0007669"/>
    <property type="project" value="UniProtKB-KW"/>
</dbReference>
<evidence type="ECO:0000256" key="5">
    <source>
        <dbReference type="SAM" id="SignalP"/>
    </source>
</evidence>
<dbReference type="Proteomes" id="UP000616114">
    <property type="component" value="Unassembled WGS sequence"/>
</dbReference>
<proteinExistence type="inferred from homology"/>
<dbReference type="RefSeq" id="WP_188550885.1">
    <property type="nucleotide sequence ID" value="NZ_BMFY01000008.1"/>
</dbReference>
<reference evidence="7" key="2">
    <citation type="submission" date="2020-09" db="EMBL/GenBank/DDBJ databases">
        <authorList>
            <person name="Sun Q."/>
            <person name="Zhou Y."/>
        </authorList>
    </citation>
    <scope>NUCLEOTIDE SEQUENCE</scope>
    <source>
        <strain evidence="7">CGMCC 1.12785</strain>
    </source>
</reference>
<dbReference type="InterPro" id="IPR028081">
    <property type="entry name" value="Leu-bd"/>
</dbReference>
<evidence type="ECO:0000313" key="8">
    <source>
        <dbReference type="Proteomes" id="UP000616114"/>
    </source>
</evidence>
<comment type="caution">
    <text evidence="7">The sequence shown here is derived from an EMBL/GenBank/DDBJ whole genome shotgun (WGS) entry which is preliminary data.</text>
</comment>
<dbReference type="EMBL" id="BMFY01000008">
    <property type="protein sequence ID" value="GGA18082.1"/>
    <property type="molecule type" value="Genomic_DNA"/>
</dbReference>
<evidence type="ECO:0000256" key="4">
    <source>
        <dbReference type="ARBA" id="ARBA00022970"/>
    </source>
</evidence>
<sequence length="424" mass="43497">MLIRKNNGRFGAGVKAAGIAAALLLGVSACATGGGDDSGDGGGEGGGEGGALRIGTLLPQTGALAFLGPPEIAGVDLAIQEINETGGVNGEDVEVLHRDSGDTTTDLASQSTTDLLNEGVAAIIGAASSGVSQTVINQITGAGVLQISPANTSPEFSEWDDDGFYWRTAPSDVLQGRVLGNYIVSEGHQTVGMIVLNDAYGTGLAENITEAVEGAGGEIVAESLFNEGDSQFTSQVDEVVAADPDAVVLISFDQATSIIPLLTARGVEPTNLFMVDGNTADYSGDLDPGTLEGASGSQPGAFADGEMQERLLEIDPDLDSFSYAAESYDAAALVALAAIKAGSTDPTAIRDEMQGISSGGEQCFLFTECRELLEADPDADIDYEGYSGPIEFSDVGDVTAATIGIYVYDGDNVPHPEFEEFGEL</sequence>
<dbReference type="PROSITE" id="PS51257">
    <property type="entry name" value="PROKAR_LIPOPROTEIN"/>
    <property type="match status" value="1"/>
</dbReference>
<evidence type="ECO:0000256" key="3">
    <source>
        <dbReference type="ARBA" id="ARBA00022729"/>
    </source>
</evidence>
<keyword evidence="8" id="KW-1185">Reference proteome</keyword>
<dbReference type="PRINTS" id="PR00337">
    <property type="entry name" value="LEUILEVALBP"/>
</dbReference>
<dbReference type="InterPro" id="IPR051010">
    <property type="entry name" value="BCAA_transport"/>
</dbReference>
<evidence type="ECO:0000256" key="2">
    <source>
        <dbReference type="ARBA" id="ARBA00022448"/>
    </source>
</evidence>
<feature type="domain" description="Leucine-binding protein" evidence="6">
    <location>
        <begin position="52"/>
        <end position="356"/>
    </location>
</feature>
<dbReference type="Gene3D" id="3.40.50.2300">
    <property type="match status" value="2"/>
</dbReference>
<dbReference type="InterPro" id="IPR000709">
    <property type="entry name" value="Leu_Ile_Val-bd"/>
</dbReference>
<dbReference type="InterPro" id="IPR028082">
    <property type="entry name" value="Peripla_BP_I"/>
</dbReference>
<reference evidence="7" key="1">
    <citation type="journal article" date="2014" name="Int. J. Syst. Evol. Microbiol.">
        <title>Complete genome sequence of Corynebacterium casei LMG S-19264T (=DSM 44701T), isolated from a smear-ripened cheese.</title>
        <authorList>
            <consortium name="US DOE Joint Genome Institute (JGI-PGF)"/>
            <person name="Walter F."/>
            <person name="Albersmeier A."/>
            <person name="Kalinowski J."/>
            <person name="Ruckert C."/>
        </authorList>
    </citation>
    <scope>NUCLEOTIDE SEQUENCE</scope>
    <source>
        <strain evidence="7">CGMCC 1.12785</strain>
    </source>
</reference>
<feature type="signal peptide" evidence="5">
    <location>
        <begin position="1"/>
        <end position="31"/>
    </location>
</feature>
<evidence type="ECO:0000259" key="6">
    <source>
        <dbReference type="Pfam" id="PF13458"/>
    </source>
</evidence>
<feature type="chain" id="PRO_5035163716" evidence="5">
    <location>
        <begin position="32"/>
        <end position="424"/>
    </location>
</feature>
<dbReference type="SUPFAM" id="SSF53822">
    <property type="entry name" value="Periplasmic binding protein-like I"/>
    <property type="match status" value="1"/>
</dbReference>
<comment type="similarity">
    <text evidence="1">Belongs to the leucine-binding protein family.</text>
</comment>
<accession>A0A8J2TZ35</accession>
<evidence type="ECO:0000313" key="7">
    <source>
        <dbReference type="EMBL" id="GGA18082.1"/>
    </source>
</evidence>
<dbReference type="Pfam" id="PF13458">
    <property type="entry name" value="Peripla_BP_6"/>
    <property type="match status" value="1"/>
</dbReference>
<dbReference type="PANTHER" id="PTHR30483">
    <property type="entry name" value="LEUCINE-SPECIFIC-BINDING PROTEIN"/>
    <property type="match status" value="1"/>
</dbReference>
<protein>
    <submittedName>
        <fullName evidence="7">Branched-chain amino acid ABC transporter substrate-binding protein</fullName>
    </submittedName>
</protein>
<dbReference type="CDD" id="cd06346">
    <property type="entry name" value="PBP1_ABC_ligand_binding-like"/>
    <property type="match status" value="1"/>
</dbReference>
<dbReference type="PANTHER" id="PTHR30483:SF6">
    <property type="entry name" value="PERIPLASMIC BINDING PROTEIN OF ABC TRANSPORTER FOR NATURAL AMINO ACIDS"/>
    <property type="match status" value="1"/>
</dbReference>
<dbReference type="AlphaFoldDB" id="A0A8J2TZ35"/>
<evidence type="ECO:0000256" key="1">
    <source>
        <dbReference type="ARBA" id="ARBA00010062"/>
    </source>
</evidence>
<gene>
    <name evidence="7" type="ORF">GCM10011333_21540</name>
</gene>
<organism evidence="7 8">
    <name type="scientific">Sediminivirga luteola</name>
    <dbReference type="NCBI Taxonomy" id="1774748"/>
    <lineage>
        <taxon>Bacteria</taxon>
        <taxon>Bacillati</taxon>
        <taxon>Actinomycetota</taxon>
        <taxon>Actinomycetes</taxon>
        <taxon>Micrococcales</taxon>
        <taxon>Brevibacteriaceae</taxon>
        <taxon>Sediminivirga</taxon>
    </lineage>
</organism>